<dbReference type="OrthoDB" id="192832at2759"/>
<dbReference type="InterPro" id="IPR000757">
    <property type="entry name" value="Beta-glucanase-like"/>
</dbReference>
<dbReference type="GO" id="GO:0004553">
    <property type="term" value="F:hydrolase activity, hydrolyzing O-glycosyl compounds"/>
    <property type="evidence" value="ECO:0007669"/>
    <property type="project" value="InterPro"/>
</dbReference>
<proteinExistence type="predicted"/>
<keyword evidence="1" id="KW-0732">Signal</keyword>
<dbReference type="InterPro" id="IPR013320">
    <property type="entry name" value="ConA-like_dom_sf"/>
</dbReference>
<evidence type="ECO:0000256" key="1">
    <source>
        <dbReference type="SAM" id="SignalP"/>
    </source>
</evidence>
<dbReference type="PROSITE" id="PS51762">
    <property type="entry name" value="GH16_2"/>
    <property type="match status" value="1"/>
</dbReference>
<sequence length="318" mass="35013">MSLRSLAAVATFLVSRVYAKAADDGVSGVPLPAGFSRALFYDDFSSNSSLDLSKWKYDLGTQYPGGPANWGTGEIQSYTASPDNIYITNEKTLRIIPIYDGQGGWTSARVETQPEWDFGAAVGQRIRVEARLKPGTASADEQWGIWPAFWSLGSSYRGNYQNWPSVGELDFFESTHGQPRVWQSLHCGPNRVGGPCNEPTGLFVEAGDDIYNRDGWNTVSWELDRRHGTTWLDTSSEERMTWFVNDKPLLVLKQSDLANDEAWAQIVDNKKFLLLNVAVGGSFADAKAGFQTPMASTTGGLGAAMDVDYVGVYESWSE</sequence>
<organism evidence="3 4">
    <name type="scientific">Beauveria brongniartii RCEF 3172</name>
    <dbReference type="NCBI Taxonomy" id="1081107"/>
    <lineage>
        <taxon>Eukaryota</taxon>
        <taxon>Fungi</taxon>
        <taxon>Dikarya</taxon>
        <taxon>Ascomycota</taxon>
        <taxon>Pezizomycotina</taxon>
        <taxon>Sordariomycetes</taxon>
        <taxon>Hypocreomycetidae</taxon>
        <taxon>Hypocreales</taxon>
        <taxon>Cordycipitaceae</taxon>
        <taxon>Beauveria</taxon>
        <taxon>Beauveria brongniartii</taxon>
    </lineage>
</organism>
<dbReference type="PANTHER" id="PTHR10963:SF60">
    <property type="entry name" value="GRAM-NEGATIVE BACTERIA-BINDING PROTEIN 1-RELATED"/>
    <property type="match status" value="1"/>
</dbReference>
<reference evidence="3 4" key="1">
    <citation type="journal article" date="2016" name="Genome Biol. Evol.">
        <title>Divergent and convergent evolution of fungal pathogenicity.</title>
        <authorList>
            <person name="Shang Y."/>
            <person name="Xiao G."/>
            <person name="Zheng P."/>
            <person name="Cen K."/>
            <person name="Zhan S."/>
            <person name="Wang C."/>
        </authorList>
    </citation>
    <scope>NUCLEOTIDE SEQUENCE [LARGE SCALE GENOMIC DNA]</scope>
    <source>
        <strain evidence="3 4">RCEF 3172</strain>
    </source>
</reference>
<dbReference type="PANTHER" id="PTHR10963">
    <property type="entry name" value="GLYCOSYL HYDROLASE-RELATED"/>
    <property type="match status" value="1"/>
</dbReference>
<dbReference type="Proteomes" id="UP000076863">
    <property type="component" value="Unassembled WGS sequence"/>
</dbReference>
<dbReference type="SUPFAM" id="SSF49899">
    <property type="entry name" value="Concanavalin A-like lectins/glucanases"/>
    <property type="match status" value="1"/>
</dbReference>
<keyword evidence="4" id="KW-1185">Reference proteome</keyword>
<dbReference type="Gene3D" id="2.60.120.200">
    <property type="match status" value="1"/>
</dbReference>
<protein>
    <submittedName>
        <fullName evidence="3">Carbohydrate binding family 6</fullName>
    </submittedName>
</protein>
<feature type="signal peptide" evidence="1">
    <location>
        <begin position="1"/>
        <end position="21"/>
    </location>
</feature>
<evidence type="ECO:0000259" key="2">
    <source>
        <dbReference type="PROSITE" id="PS51762"/>
    </source>
</evidence>
<dbReference type="InterPro" id="IPR050546">
    <property type="entry name" value="Glycosyl_Hydrlase_16"/>
</dbReference>
<gene>
    <name evidence="3" type="ORF">BBO_09282</name>
</gene>
<comment type="caution">
    <text evidence="3">The sequence shown here is derived from an EMBL/GenBank/DDBJ whole genome shotgun (WGS) entry which is preliminary data.</text>
</comment>
<evidence type="ECO:0000313" key="4">
    <source>
        <dbReference type="Proteomes" id="UP000076863"/>
    </source>
</evidence>
<feature type="domain" description="GH16" evidence="2">
    <location>
        <begin position="24"/>
        <end position="318"/>
    </location>
</feature>
<dbReference type="GO" id="GO:0005975">
    <property type="term" value="P:carbohydrate metabolic process"/>
    <property type="evidence" value="ECO:0007669"/>
    <property type="project" value="InterPro"/>
</dbReference>
<name>A0A166W0H6_9HYPO</name>
<evidence type="ECO:0000313" key="3">
    <source>
        <dbReference type="EMBL" id="OAA34227.1"/>
    </source>
</evidence>
<dbReference type="AlphaFoldDB" id="A0A166W0H6"/>
<feature type="chain" id="PRO_5007881498" evidence="1">
    <location>
        <begin position="22"/>
        <end position="318"/>
    </location>
</feature>
<dbReference type="EMBL" id="AZHA01000059">
    <property type="protein sequence ID" value="OAA34227.1"/>
    <property type="molecule type" value="Genomic_DNA"/>
</dbReference>
<accession>A0A166W0H6</accession>